<name>A0A8J5ZBX8_9ROSI</name>
<evidence type="ECO:0000256" key="1">
    <source>
        <dbReference type="SAM" id="MobiDB-lite"/>
    </source>
</evidence>
<dbReference type="PANTHER" id="PTHR31286">
    <property type="entry name" value="GLYCINE-RICH CELL WALL STRUCTURAL PROTEIN 1.8-LIKE"/>
    <property type="match status" value="1"/>
</dbReference>
<dbReference type="AlphaFoldDB" id="A0A8J5ZBX8"/>
<dbReference type="EMBL" id="JAHUZN010000008">
    <property type="protein sequence ID" value="KAG8485419.1"/>
    <property type="molecule type" value="Genomic_DNA"/>
</dbReference>
<comment type="caution">
    <text evidence="2">The sequence shown here is derived from an EMBL/GenBank/DDBJ whole genome shotgun (WGS) entry which is preliminary data.</text>
</comment>
<protein>
    <recommendedName>
        <fullName evidence="4">DUF4283 domain-containing protein</fullName>
    </recommendedName>
</protein>
<proteinExistence type="predicted"/>
<evidence type="ECO:0000313" key="3">
    <source>
        <dbReference type="Proteomes" id="UP000701853"/>
    </source>
</evidence>
<dbReference type="Proteomes" id="UP000701853">
    <property type="component" value="Chromosome 8"/>
</dbReference>
<keyword evidence="3" id="KW-1185">Reference proteome</keyword>
<feature type="region of interest" description="Disordered" evidence="1">
    <location>
        <begin position="330"/>
        <end position="371"/>
    </location>
</feature>
<reference evidence="2 3" key="1">
    <citation type="journal article" date="2021" name="bioRxiv">
        <title>The Gossypium anomalum genome as a resource for cotton improvement and evolutionary analysis of hybrid incompatibility.</title>
        <authorList>
            <person name="Grover C.E."/>
            <person name="Yuan D."/>
            <person name="Arick M.A."/>
            <person name="Miller E.R."/>
            <person name="Hu G."/>
            <person name="Peterson D.G."/>
            <person name="Wendel J.F."/>
            <person name="Udall J.A."/>
        </authorList>
    </citation>
    <scope>NUCLEOTIDE SEQUENCE [LARGE SCALE GENOMIC DNA]</scope>
    <source>
        <strain evidence="2">JFW-Udall</strain>
        <tissue evidence="2">Leaf</tissue>
    </source>
</reference>
<accession>A0A8J5ZBX8</accession>
<gene>
    <name evidence="2" type="ORF">CXB51_021737</name>
</gene>
<dbReference type="OrthoDB" id="1002340at2759"/>
<sequence>MEIPSSGVVSDPCEDGDRNTKKVRFKAMADREDTNMVVDSDQQPTISFKDKLLGEGMTGLYGNLARNDYDLDLKDGDVNMSMVNEIPAIEFSDRIKDILFKEMESPVILKLLGRNIGYNEMEDYNKVLTQGPWIVFEQYLTVQPWTKTFNPDQPYPSMFARLAIFINLNEPLISKVLVDGVIQWVEYEALLTVCFNYRKYGHVRELYSSVGVKVNLERPMIENVVAHGEDVGKVSDGKSVDYGPWMLVERKSRRGKRDTRANRDTKLGKDPLGSKFTPLMVDGASGGDINGADGGLSEKKNDQIDKGSLLLKGGEAQKNRLIGIQCGGRSGERVGSSSHVSPNRLTLGGLDKGRASKNKTGNNRGGIPLNRSFKEKRGRLKNAGISKIPLTEAISFMVNLVNSQAGTGADMTGGSFESQTGGSGSTST</sequence>
<evidence type="ECO:0000313" key="2">
    <source>
        <dbReference type="EMBL" id="KAG8485419.1"/>
    </source>
</evidence>
<organism evidence="2 3">
    <name type="scientific">Gossypium anomalum</name>
    <dbReference type="NCBI Taxonomy" id="47600"/>
    <lineage>
        <taxon>Eukaryota</taxon>
        <taxon>Viridiplantae</taxon>
        <taxon>Streptophyta</taxon>
        <taxon>Embryophyta</taxon>
        <taxon>Tracheophyta</taxon>
        <taxon>Spermatophyta</taxon>
        <taxon>Magnoliopsida</taxon>
        <taxon>eudicotyledons</taxon>
        <taxon>Gunneridae</taxon>
        <taxon>Pentapetalae</taxon>
        <taxon>rosids</taxon>
        <taxon>malvids</taxon>
        <taxon>Malvales</taxon>
        <taxon>Malvaceae</taxon>
        <taxon>Malvoideae</taxon>
        <taxon>Gossypium</taxon>
    </lineage>
</organism>
<dbReference type="InterPro" id="IPR040256">
    <property type="entry name" value="At4g02000-like"/>
</dbReference>
<dbReference type="PANTHER" id="PTHR31286:SF173">
    <property type="entry name" value="DUF4283 DOMAIN-CONTAINING PROTEIN"/>
    <property type="match status" value="1"/>
</dbReference>
<feature type="compositionally biased region" description="Basic and acidic residues" evidence="1">
    <location>
        <begin position="258"/>
        <end position="269"/>
    </location>
</feature>
<evidence type="ECO:0008006" key="4">
    <source>
        <dbReference type="Google" id="ProtNLM"/>
    </source>
</evidence>
<feature type="region of interest" description="Disordered" evidence="1">
    <location>
        <begin position="407"/>
        <end position="428"/>
    </location>
</feature>
<feature type="region of interest" description="Disordered" evidence="1">
    <location>
        <begin position="252"/>
        <end position="272"/>
    </location>
</feature>